<feature type="region of interest" description="Disordered" evidence="1">
    <location>
        <begin position="185"/>
        <end position="255"/>
    </location>
</feature>
<organism evidence="2 3">
    <name type="scientific">Apodospora peruviana</name>
    <dbReference type="NCBI Taxonomy" id="516989"/>
    <lineage>
        <taxon>Eukaryota</taxon>
        <taxon>Fungi</taxon>
        <taxon>Dikarya</taxon>
        <taxon>Ascomycota</taxon>
        <taxon>Pezizomycotina</taxon>
        <taxon>Sordariomycetes</taxon>
        <taxon>Sordariomycetidae</taxon>
        <taxon>Sordariales</taxon>
        <taxon>Lasiosphaeriaceae</taxon>
        <taxon>Apodospora</taxon>
    </lineage>
</organism>
<feature type="region of interest" description="Disordered" evidence="1">
    <location>
        <begin position="1"/>
        <end position="97"/>
    </location>
</feature>
<evidence type="ECO:0000313" key="2">
    <source>
        <dbReference type="EMBL" id="KAK3316982.1"/>
    </source>
</evidence>
<reference evidence="2" key="1">
    <citation type="journal article" date="2023" name="Mol. Phylogenet. Evol.">
        <title>Genome-scale phylogeny and comparative genomics of the fungal order Sordariales.</title>
        <authorList>
            <person name="Hensen N."/>
            <person name="Bonometti L."/>
            <person name="Westerberg I."/>
            <person name="Brannstrom I.O."/>
            <person name="Guillou S."/>
            <person name="Cros-Aarteil S."/>
            <person name="Calhoun S."/>
            <person name="Haridas S."/>
            <person name="Kuo A."/>
            <person name="Mondo S."/>
            <person name="Pangilinan J."/>
            <person name="Riley R."/>
            <person name="LaButti K."/>
            <person name="Andreopoulos B."/>
            <person name="Lipzen A."/>
            <person name="Chen C."/>
            <person name="Yan M."/>
            <person name="Daum C."/>
            <person name="Ng V."/>
            <person name="Clum A."/>
            <person name="Steindorff A."/>
            <person name="Ohm R.A."/>
            <person name="Martin F."/>
            <person name="Silar P."/>
            <person name="Natvig D.O."/>
            <person name="Lalanne C."/>
            <person name="Gautier V."/>
            <person name="Ament-Velasquez S.L."/>
            <person name="Kruys A."/>
            <person name="Hutchinson M.I."/>
            <person name="Powell A.J."/>
            <person name="Barry K."/>
            <person name="Miller A.N."/>
            <person name="Grigoriev I.V."/>
            <person name="Debuchy R."/>
            <person name="Gladieux P."/>
            <person name="Hiltunen Thoren M."/>
            <person name="Johannesson H."/>
        </authorList>
    </citation>
    <scope>NUCLEOTIDE SEQUENCE</scope>
    <source>
        <strain evidence="2">CBS 118394</strain>
    </source>
</reference>
<feature type="compositionally biased region" description="Low complexity" evidence="1">
    <location>
        <begin position="191"/>
        <end position="220"/>
    </location>
</feature>
<proteinExistence type="predicted"/>
<evidence type="ECO:0000313" key="3">
    <source>
        <dbReference type="Proteomes" id="UP001283341"/>
    </source>
</evidence>
<gene>
    <name evidence="2" type="ORF">B0H66DRAFT_535219</name>
</gene>
<feature type="region of interest" description="Disordered" evidence="1">
    <location>
        <begin position="300"/>
        <end position="335"/>
    </location>
</feature>
<sequence>MEDPTTPPNSKRRNEAGNINGGGNPTTPPGQRANPDAELTPPGAPRRQRQPRPWDFSVSPPGLALGRRGRGRRIPSSEMSQPAAATAGPNQGRQGRRTRVLEMAQADVTWGLHPAIQLPHLRQVVPCPISSSIVYEYDTSLRLIFSPLPYKLDGNLTILDTTRDPSFAVGFNQLDDSFAAATTTRTTNVPSADTTAAATTDAPSSHTAAAAATTESASADNQPSSRASVPPALSWDSSEEESETSEQSRGYTGPAAGAADFFSPVGAGASAGTASFFASTASSPAAPVVAAGVRTGSPVAAGAASAGSASGSGASSSSASGSGASSSGASAGASGSAGAGTTSAVGLVTASVAAGAPISTTAPDPAAAAESNQPECGPFRVACRALRSLLAMFGRCFDSLRRKVASLL</sequence>
<keyword evidence="3" id="KW-1185">Reference proteome</keyword>
<dbReference type="AlphaFoldDB" id="A0AAE0M2Q4"/>
<evidence type="ECO:0000256" key="1">
    <source>
        <dbReference type="SAM" id="MobiDB-lite"/>
    </source>
</evidence>
<dbReference type="Proteomes" id="UP001283341">
    <property type="component" value="Unassembled WGS sequence"/>
</dbReference>
<reference evidence="2" key="2">
    <citation type="submission" date="2023-06" db="EMBL/GenBank/DDBJ databases">
        <authorList>
            <consortium name="Lawrence Berkeley National Laboratory"/>
            <person name="Haridas S."/>
            <person name="Hensen N."/>
            <person name="Bonometti L."/>
            <person name="Westerberg I."/>
            <person name="Brannstrom I.O."/>
            <person name="Guillou S."/>
            <person name="Cros-Aarteil S."/>
            <person name="Calhoun S."/>
            <person name="Kuo A."/>
            <person name="Mondo S."/>
            <person name="Pangilinan J."/>
            <person name="Riley R."/>
            <person name="Labutti K."/>
            <person name="Andreopoulos B."/>
            <person name="Lipzen A."/>
            <person name="Chen C."/>
            <person name="Yanf M."/>
            <person name="Daum C."/>
            <person name="Ng V."/>
            <person name="Clum A."/>
            <person name="Steindorff A."/>
            <person name="Ohm R."/>
            <person name="Martin F."/>
            <person name="Silar P."/>
            <person name="Natvig D."/>
            <person name="Lalanne C."/>
            <person name="Gautier V."/>
            <person name="Ament-Velasquez S.L."/>
            <person name="Kruys A."/>
            <person name="Hutchinson M.I."/>
            <person name="Powell A.J."/>
            <person name="Barry K."/>
            <person name="Miller A.N."/>
            <person name="Grigoriev I.V."/>
            <person name="Debuchy R."/>
            <person name="Gladieux P."/>
            <person name="Thoren M.H."/>
            <person name="Johannesson H."/>
        </authorList>
    </citation>
    <scope>NUCLEOTIDE SEQUENCE</scope>
    <source>
        <strain evidence="2">CBS 118394</strain>
    </source>
</reference>
<protein>
    <submittedName>
        <fullName evidence="2">Uncharacterized protein</fullName>
    </submittedName>
</protein>
<name>A0AAE0M2Q4_9PEZI</name>
<dbReference type="EMBL" id="JAUEDM010000005">
    <property type="protein sequence ID" value="KAK3316982.1"/>
    <property type="molecule type" value="Genomic_DNA"/>
</dbReference>
<accession>A0AAE0M2Q4</accession>
<comment type="caution">
    <text evidence="2">The sequence shown here is derived from an EMBL/GenBank/DDBJ whole genome shotgun (WGS) entry which is preliminary data.</text>
</comment>